<gene>
    <name evidence="2" type="ORF">I6N95_15430</name>
</gene>
<comment type="caution">
    <text evidence="2">The sequence shown here is derived from an EMBL/GenBank/DDBJ whole genome shotgun (WGS) entry which is preliminary data.</text>
</comment>
<evidence type="ECO:0000256" key="1">
    <source>
        <dbReference type="SAM" id="Phobius"/>
    </source>
</evidence>
<keyword evidence="3" id="KW-1185">Reference proteome</keyword>
<feature type="transmembrane region" description="Helical" evidence="1">
    <location>
        <begin position="40"/>
        <end position="59"/>
    </location>
</feature>
<sequence>MRIVNIIAKTDVMNFNNRTVKEQVGFETHLETKKKRAWRINAVAILITVLFLWLFWMNWLPVSVFGYYLILGGWFISLMAGLQTVLTRPINAKKDDKVTLVCPLQTEVDYNIELADEGISWLADDVSIEIAWEEVVRGTYLGEDVVDLWTADRGFFIKLDKLAEEERAEVVKRVRSQLGARLEDQAAAKSRHYDYLALKQRYVRPFLLINLVLLVAMGIAGTMIDKNGRELREDISKGTSMEQVKQLIGRPNGEVTGKAYFEMIIKERARDFKKRNQSEVDALKGLMDVAIVGQRELLEQETAKVLIYDYHGESYFYLFIDGKYVQSLLPLS</sequence>
<dbReference type="EMBL" id="JAEEGA010000010">
    <property type="protein sequence ID" value="MBP1042410.1"/>
    <property type="molecule type" value="Genomic_DNA"/>
</dbReference>
<dbReference type="AlphaFoldDB" id="A0A940P7C0"/>
<protein>
    <submittedName>
        <fullName evidence="2">Uncharacterized protein</fullName>
    </submittedName>
</protein>
<organism evidence="2 3">
    <name type="scientific">Vagococcus allomyrinae</name>
    <dbReference type="NCBI Taxonomy" id="2794353"/>
    <lineage>
        <taxon>Bacteria</taxon>
        <taxon>Bacillati</taxon>
        <taxon>Bacillota</taxon>
        <taxon>Bacilli</taxon>
        <taxon>Lactobacillales</taxon>
        <taxon>Enterococcaceae</taxon>
        <taxon>Vagococcus</taxon>
    </lineage>
</organism>
<dbReference type="RefSeq" id="WP_209529565.1">
    <property type="nucleotide sequence ID" value="NZ_JAEEGA010000010.1"/>
</dbReference>
<feature type="transmembrane region" description="Helical" evidence="1">
    <location>
        <begin position="65"/>
        <end position="86"/>
    </location>
</feature>
<reference evidence="2" key="1">
    <citation type="submission" date="2020-12" db="EMBL/GenBank/DDBJ databases">
        <title>Vagococcus allomyrinae sp. nov. and Enterococcus lavae sp. nov., isolated from the larvae of Allomyrina dichotoma.</title>
        <authorList>
            <person name="Lee S.D."/>
        </authorList>
    </citation>
    <scope>NUCLEOTIDE SEQUENCE</scope>
    <source>
        <strain evidence="2">BWB3-3</strain>
    </source>
</reference>
<keyword evidence="1" id="KW-0812">Transmembrane</keyword>
<accession>A0A940P7C0</accession>
<feature type="transmembrane region" description="Helical" evidence="1">
    <location>
        <begin position="206"/>
        <end position="224"/>
    </location>
</feature>
<keyword evidence="1" id="KW-0472">Membrane</keyword>
<dbReference type="Proteomes" id="UP000674938">
    <property type="component" value="Unassembled WGS sequence"/>
</dbReference>
<evidence type="ECO:0000313" key="2">
    <source>
        <dbReference type="EMBL" id="MBP1042410.1"/>
    </source>
</evidence>
<evidence type="ECO:0000313" key="3">
    <source>
        <dbReference type="Proteomes" id="UP000674938"/>
    </source>
</evidence>
<name>A0A940P7C0_9ENTE</name>
<keyword evidence="1" id="KW-1133">Transmembrane helix</keyword>
<proteinExistence type="predicted"/>